<protein>
    <recommendedName>
        <fullName evidence="7">Major facilitator superfamily (MFS) profile domain-containing protein</fullName>
    </recommendedName>
</protein>
<evidence type="ECO:0000313" key="9">
    <source>
        <dbReference type="EMBL" id="PIT60958.1"/>
    </source>
</evidence>
<feature type="transmembrane region" description="Helical" evidence="6">
    <location>
        <begin position="230"/>
        <end position="246"/>
    </location>
</feature>
<dbReference type="PANTHER" id="PTHR42718:SF9">
    <property type="entry name" value="MAJOR FACILITATOR SUPERFAMILY MULTIDRUG TRANSPORTER MFSC"/>
    <property type="match status" value="1"/>
</dbReference>
<evidence type="ECO:0000256" key="2">
    <source>
        <dbReference type="ARBA" id="ARBA00022448"/>
    </source>
</evidence>
<feature type="transmembrane region" description="Helical" evidence="6">
    <location>
        <begin position="50"/>
        <end position="69"/>
    </location>
</feature>
<feature type="transmembrane region" description="Helical" evidence="6">
    <location>
        <begin position="359"/>
        <end position="380"/>
    </location>
</feature>
<dbReference type="InterPro" id="IPR036259">
    <property type="entry name" value="MFS_trans_sf"/>
</dbReference>
<feature type="domain" description="Major facilitator superfamily (MFS) profile" evidence="7">
    <location>
        <begin position="12"/>
        <end position="453"/>
    </location>
</feature>
<evidence type="ECO:0000313" key="11">
    <source>
        <dbReference type="Proteomes" id="UP000230463"/>
    </source>
</evidence>
<feature type="transmembrane region" description="Helical" evidence="6">
    <location>
        <begin position="12"/>
        <end position="30"/>
    </location>
</feature>
<feature type="transmembrane region" description="Helical" evidence="6">
    <location>
        <begin position="300"/>
        <end position="320"/>
    </location>
</feature>
<dbReference type="GO" id="GO:0022857">
    <property type="term" value="F:transmembrane transporter activity"/>
    <property type="evidence" value="ECO:0007669"/>
    <property type="project" value="InterPro"/>
</dbReference>
<dbReference type="SUPFAM" id="SSF103473">
    <property type="entry name" value="MFS general substrate transporter"/>
    <property type="match status" value="1"/>
</dbReference>
<feature type="transmembrane region" description="Helical" evidence="6">
    <location>
        <begin position="199"/>
        <end position="218"/>
    </location>
</feature>
<dbReference type="CDD" id="cd17321">
    <property type="entry name" value="MFS_MMR_MDR_like"/>
    <property type="match status" value="1"/>
</dbReference>
<evidence type="ECO:0000256" key="6">
    <source>
        <dbReference type="SAM" id="Phobius"/>
    </source>
</evidence>
<dbReference type="GO" id="GO:0016020">
    <property type="term" value="C:membrane"/>
    <property type="evidence" value="ECO:0007669"/>
    <property type="project" value="UniProtKB-SubCell"/>
</dbReference>
<evidence type="ECO:0000256" key="3">
    <source>
        <dbReference type="ARBA" id="ARBA00022692"/>
    </source>
</evidence>
<dbReference type="Pfam" id="PF07690">
    <property type="entry name" value="MFS_1"/>
    <property type="match status" value="1"/>
</dbReference>
<comment type="caution">
    <text evidence="8">The sequence shown here is derived from an EMBL/GenBank/DDBJ whole genome shotgun (WGS) entry which is preliminary data.</text>
</comment>
<evidence type="ECO:0000259" key="7">
    <source>
        <dbReference type="PROSITE" id="PS50850"/>
    </source>
</evidence>
<evidence type="ECO:0000313" key="10">
    <source>
        <dbReference type="Proteomes" id="UP000229434"/>
    </source>
</evidence>
<evidence type="ECO:0000256" key="5">
    <source>
        <dbReference type="ARBA" id="ARBA00023136"/>
    </source>
</evidence>
<feature type="transmembrane region" description="Helical" evidence="6">
    <location>
        <begin position="266"/>
        <end position="288"/>
    </location>
</feature>
<dbReference type="RefSeq" id="WP_065579566.1">
    <property type="nucleotide sequence ID" value="NZ_MEIS01000124.1"/>
</dbReference>
<keyword evidence="5 6" id="KW-0472">Membrane</keyword>
<dbReference type="Proteomes" id="UP000230463">
    <property type="component" value="Unassembled WGS sequence"/>
</dbReference>
<comment type="subcellular location">
    <subcellularLocation>
        <location evidence="1">Membrane</location>
        <topology evidence="1">Multi-pass membrane protein</topology>
    </subcellularLocation>
</comment>
<gene>
    <name evidence="8" type="ORF">BHC49_12770</name>
    <name evidence="9" type="ORF">BHC57_02325</name>
</gene>
<dbReference type="Gene3D" id="1.20.1720.10">
    <property type="entry name" value="Multidrug resistance protein D"/>
    <property type="match status" value="1"/>
</dbReference>
<accession>A0A2N9XUU2</accession>
<keyword evidence="4 6" id="KW-1133">Transmembrane helix</keyword>
<reference evidence="10 11" key="1">
    <citation type="journal article" date="2017" name="MBio">
        <title>Type VI secretion-mediated competition in the bee gut microbiome.</title>
        <authorList>
            <person name="Steele M.I."/>
            <person name="Kwong W.K."/>
            <person name="Powell J.E."/>
            <person name="Whiteley M."/>
            <person name="Moran N.A."/>
        </authorList>
    </citation>
    <scope>NUCLEOTIDE SEQUENCE [LARGE SCALE GENOMIC DNA]</scope>
    <source>
        <strain evidence="9 11">HK3</strain>
        <strain evidence="8 10">Nev3CBA3</strain>
    </source>
</reference>
<proteinExistence type="predicted"/>
<dbReference type="InterPro" id="IPR020846">
    <property type="entry name" value="MFS_dom"/>
</dbReference>
<evidence type="ECO:0000313" key="8">
    <source>
        <dbReference type="EMBL" id="PIT53268.1"/>
    </source>
</evidence>
<dbReference type="EMBL" id="MEIS01000124">
    <property type="protein sequence ID" value="PIT53268.1"/>
    <property type="molecule type" value="Genomic_DNA"/>
</dbReference>
<name>A0A2N9XUU2_9NEIS</name>
<keyword evidence="3 6" id="KW-0812">Transmembrane</keyword>
<dbReference type="Proteomes" id="UP000229434">
    <property type="component" value="Unassembled WGS sequence"/>
</dbReference>
<feature type="transmembrane region" description="Helical" evidence="6">
    <location>
        <begin position="332"/>
        <end position="353"/>
    </location>
</feature>
<dbReference type="PRINTS" id="PR01035">
    <property type="entry name" value="TCRTETA"/>
</dbReference>
<feature type="transmembrane region" description="Helical" evidence="6">
    <location>
        <begin position="81"/>
        <end position="101"/>
    </location>
</feature>
<feature type="transmembrane region" description="Helical" evidence="6">
    <location>
        <begin position="168"/>
        <end position="187"/>
    </location>
</feature>
<evidence type="ECO:0000256" key="4">
    <source>
        <dbReference type="ARBA" id="ARBA00022989"/>
    </source>
</evidence>
<feature type="transmembrane region" description="Helical" evidence="6">
    <location>
        <begin position="137"/>
        <end position="162"/>
    </location>
</feature>
<evidence type="ECO:0000256" key="1">
    <source>
        <dbReference type="ARBA" id="ARBA00004141"/>
    </source>
</evidence>
<keyword evidence="2" id="KW-0813">Transport</keyword>
<feature type="transmembrane region" description="Helical" evidence="6">
    <location>
        <begin position="426"/>
        <end position="449"/>
    </location>
</feature>
<dbReference type="InterPro" id="IPR011701">
    <property type="entry name" value="MFS"/>
</dbReference>
<dbReference type="InterPro" id="IPR001958">
    <property type="entry name" value="Tet-R_TetA/multi-R_MdtG-like"/>
</dbReference>
<dbReference type="AlphaFoldDB" id="A0A2N9XUU2"/>
<dbReference type="Gene3D" id="1.20.1250.20">
    <property type="entry name" value="MFS general substrate transporter like domains"/>
    <property type="match status" value="1"/>
</dbReference>
<dbReference type="PANTHER" id="PTHR42718">
    <property type="entry name" value="MAJOR FACILITATOR SUPERFAMILY MULTIDRUG TRANSPORTER MFSC"/>
    <property type="match status" value="1"/>
</dbReference>
<organism evidence="8 10">
    <name type="scientific">Snodgrassella alvi</name>
    <dbReference type="NCBI Taxonomy" id="1196083"/>
    <lineage>
        <taxon>Bacteria</taxon>
        <taxon>Pseudomonadati</taxon>
        <taxon>Pseudomonadota</taxon>
        <taxon>Betaproteobacteria</taxon>
        <taxon>Neisseriales</taxon>
        <taxon>Neisseriaceae</taxon>
        <taxon>Snodgrassella</taxon>
    </lineage>
</organism>
<sequence length="453" mass="49273">MLNNQNPLYRWSIILSLLSSFLVFLDNTIVNLALPIIENGLHTTRAELEWVINAYALSFAAIMLGSGALTDYFGPKKIFTIGLFLFLFTSIFCAIAPSILILNISRLFQGVGAALLLPSSLKLGISNTNNDNHRGKIVGLWAAAGGIGLAVGPFLGGLLVNYFNWPSIFWANVIVCLVMLSIILLKLKQKENKPIGKKFDFWGQLAATVAIGGLVFGLIEAPSRGWSDKLVLSSFILMVIGCISFFRIENRVSSPLLPHRLYKDKVFIISIIQGSLFNFMFYGLLFALTFKFQYSLNMKVLISGFCFLPLTAFVAVGNLSAPKIASHKGRIFVLKLGQTILAISLLSVLLLNYIHSPLWVILTSLVTIGFSSGLLVPTMVSQTLSTVSSDLHGAASAAFNTFRQIGGAVGIAVFGPLLGVKFDFDTGITICILLTVIAIIISFILSILIPKQQ</sequence>
<dbReference type="PROSITE" id="PS50850">
    <property type="entry name" value="MFS"/>
    <property type="match status" value="1"/>
</dbReference>
<feature type="transmembrane region" description="Helical" evidence="6">
    <location>
        <begin position="401"/>
        <end position="420"/>
    </location>
</feature>
<dbReference type="EMBL" id="MEIU01000039">
    <property type="protein sequence ID" value="PIT60958.1"/>
    <property type="molecule type" value="Genomic_DNA"/>
</dbReference>